<dbReference type="EMBL" id="KL659790">
    <property type="protein sequence ID" value="KFA68622.1"/>
    <property type="molecule type" value="Genomic_DNA"/>
</dbReference>
<gene>
    <name evidence="1" type="ORF">S40285_09252</name>
</gene>
<dbReference type="AlphaFoldDB" id="A0A084QXD7"/>
<organism evidence="1 2">
    <name type="scientific">Stachybotrys chlorohalonatus (strain IBT 40285)</name>
    <dbReference type="NCBI Taxonomy" id="1283841"/>
    <lineage>
        <taxon>Eukaryota</taxon>
        <taxon>Fungi</taxon>
        <taxon>Dikarya</taxon>
        <taxon>Ascomycota</taxon>
        <taxon>Pezizomycotina</taxon>
        <taxon>Sordariomycetes</taxon>
        <taxon>Hypocreomycetidae</taxon>
        <taxon>Hypocreales</taxon>
        <taxon>Stachybotryaceae</taxon>
        <taxon>Stachybotrys</taxon>
    </lineage>
</organism>
<accession>A0A084QXD7</accession>
<protein>
    <submittedName>
        <fullName evidence="1">Uncharacterized protein</fullName>
    </submittedName>
</protein>
<dbReference type="InParanoid" id="A0A084QXD7"/>
<evidence type="ECO:0000313" key="2">
    <source>
        <dbReference type="Proteomes" id="UP000028524"/>
    </source>
</evidence>
<dbReference type="Proteomes" id="UP000028524">
    <property type="component" value="Unassembled WGS sequence"/>
</dbReference>
<name>A0A084QXD7_STAC4</name>
<reference evidence="1 2" key="1">
    <citation type="journal article" date="2014" name="BMC Genomics">
        <title>Comparative genome sequencing reveals chemotype-specific gene clusters in the toxigenic black mold Stachybotrys.</title>
        <authorList>
            <person name="Semeiks J."/>
            <person name="Borek D."/>
            <person name="Otwinowski Z."/>
            <person name="Grishin N.V."/>
        </authorList>
    </citation>
    <scope>NUCLEOTIDE SEQUENCE [LARGE SCALE GENOMIC DNA]</scope>
    <source>
        <strain evidence="1 2">IBT 40285</strain>
    </source>
</reference>
<dbReference type="HOGENOM" id="CLU_3432048_0_0_1"/>
<proteinExistence type="predicted"/>
<keyword evidence="2" id="KW-1185">Reference proteome</keyword>
<evidence type="ECO:0000313" key="1">
    <source>
        <dbReference type="EMBL" id="KFA68622.1"/>
    </source>
</evidence>
<sequence>MYNRSIISRISTLTKVD</sequence>